<dbReference type="InterPro" id="IPR051159">
    <property type="entry name" value="Hexapeptide_acetyltransf"/>
</dbReference>
<organism evidence="3 4">
    <name type="scientific">Methylomusa anaerophila</name>
    <dbReference type="NCBI Taxonomy" id="1930071"/>
    <lineage>
        <taxon>Bacteria</taxon>
        <taxon>Bacillati</taxon>
        <taxon>Bacillota</taxon>
        <taxon>Negativicutes</taxon>
        <taxon>Selenomonadales</taxon>
        <taxon>Sporomusaceae</taxon>
        <taxon>Methylomusa</taxon>
    </lineage>
</organism>
<keyword evidence="4" id="KW-1185">Reference proteome</keyword>
<evidence type="ECO:0000256" key="2">
    <source>
        <dbReference type="ARBA" id="ARBA00022679"/>
    </source>
</evidence>
<comment type="similarity">
    <text evidence="1">Belongs to the transferase hexapeptide repeat family.</text>
</comment>
<dbReference type="SUPFAM" id="SSF51161">
    <property type="entry name" value="Trimeric LpxA-like enzymes"/>
    <property type="match status" value="1"/>
</dbReference>
<dbReference type="Proteomes" id="UP000276437">
    <property type="component" value="Chromosome"/>
</dbReference>
<dbReference type="InterPro" id="IPR001451">
    <property type="entry name" value="Hexapep"/>
</dbReference>
<dbReference type="GO" id="GO:0008925">
    <property type="term" value="F:maltose O-acetyltransferase activity"/>
    <property type="evidence" value="ECO:0007669"/>
    <property type="project" value="UniProtKB-EC"/>
</dbReference>
<dbReference type="RefSeq" id="WP_126306618.1">
    <property type="nucleotide sequence ID" value="NZ_AP018449.1"/>
</dbReference>
<dbReference type="Gene3D" id="2.160.10.10">
    <property type="entry name" value="Hexapeptide repeat proteins"/>
    <property type="match status" value="1"/>
</dbReference>
<evidence type="ECO:0000313" key="3">
    <source>
        <dbReference type="EMBL" id="BBB90123.1"/>
    </source>
</evidence>
<evidence type="ECO:0000313" key="4">
    <source>
        <dbReference type="Proteomes" id="UP000276437"/>
    </source>
</evidence>
<dbReference type="Pfam" id="PF14602">
    <property type="entry name" value="Hexapep_2"/>
    <property type="match status" value="1"/>
</dbReference>
<dbReference type="AlphaFoldDB" id="A0A348AGC5"/>
<dbReference type="EMBL" id="AP018449">
    <property type="protein sequence ID" value="BBB90123.1"/>
    <property type="molecule type" value="Genomic_DNA"/>
</dbReference>
<dbReference type="EC" id="2.3.1.79" evidence="3"/>
<keyword evidence="2 3" id="KW-0808">Transferase</keyword>
<dbReference type="CDD" id="cd04647">
    <property type="entry name" value="LbH_MAT_like"/>
    <property type="match status" value="1"/>
</dbReference>
<reference evidence="3 4" key="1">
    <citation type="journal article" date="2018" name="Int. J. Syst. Evol. Microbiol.">
        <title>Methylomusa anaerophila gen. nov., sp. nov., an anaerobic methanol-utilizing bacterium isolated from a microbial fuel cell.</title>
        <authorList>
            <person name="Amano N."/>
            <person name="Yamamuro A."/>
            <person name="Miyahara M."/>
            <person name="Kouzuma A."/>
            <person name="Abe T."/>
            <person name="Watanabe K."/>
        </authorList>
    </citation>
    <scope>NUCLEOTIDE SEQUENCE [LARGE SCALE GENOMIC DNA]</scope>
    <source>
        <strain evidence="3 4">MMFC1</strain>
    </source>
</reference>
<dbReference type="OrthoDB" id="9803036at2"/>
<dbReference type="PANTHER" id="PTHR23416">
    <property type="entry name" value="SIALIC ACID SYNTHASE-RELATED"/>
    <property type="match status" value="1"/>
</dbReference>
<keyword evidence="3" id="KW-0012">Acyltransferase</keyword>
<accession>A0A348AGC5</accession>
<dbReference type="InterPro" id="IPR011004">
    <property type="entry name" value="Trimer_LpxA-like_sf"/>
</dbReference>
<dbReference type="PANTHER" id="PTHR23416:SF23">
    <property type="entry name" value="ACETYLTRANSFERASE C18B11.09C-RELATED"/>
    <property type="match status" value="1"/>
</dbReference>
<gene>
    <name evidence="3" type="primary">maa_2</name>
    <name evidence="3" type="ORF">MAMMFC1_00771</name>
</gene>
<dbReference type="GO" id="GO:0005829">
    <property type="term" value="C:cytosol"/>
    <property type="evidence" value="ECO:0007669"/>
    <property type="project" value="TreeGrafter"/>
</dbReference>
<evidence type="ECO:0000256" key="1">
    <source>
        <dbReference type="ARBA" id="ARBA00007274"/>
    </source>
</evidence>
<sequence length="191" mass="21173">MLYITAAIRIIYNFIRLTILKLFHFHGVFFRPLQLLSVRTSIDIRGRKSRLVLGNRVSARPGVTLAIRDGSLEIGDNVFFNKGCFITCHDHIKIGNDCLFGPNVIFYDHDHIYGPGKIVNKEKYTTAPVELGKNILIGANSVILRGTKIGDNCVIAAGTVVKGEIPADSIVYQKKELIIRPVVSLEPKGIS</sequence>
<name>A0A348AGC5_9FIRM</name>
<dbReference type="KEGG" id="mana:MAMMFC1_00771"/>
<proteinExistence type="inferred from homology"/>
<protein>
    <submittedName>
        <fullName evidence="3">Maltose O-acetyltransferase</fullName>
        <ecNumber evidence="3">2.3.1.79</ecNumber>
    </submittedName>
</protein>